<evidence type="ECO:0000313" key="1">
    <source>
        <dbReference type="EMBL" id="QJI03899.1"/>
    </source>
</evidence>
<protein>
    <submittedName>
        <fullName evidence="1">Uncharacterized protein</fullName>
    </submittedName>
</protein>
<accession>A0A6M3Y0Y5</accession>
<dbReference type="EMBL" id="MT145129">
    <property type="protein sequence ID" value="QJI03899.1"/>
    <property type="molecule type" value="Genomic_DNA"/>
</dbReference>
<proteinExistence type="predicted"/>
<name>A0A6M3Y0Y5_9ZZZZ</name>
<dbReference type="AlphaFoldDB" id="A0A6M3Y0Y5"/>
<gene>
    <name evidence="1" type="ORF">TM448B05382_0007</name>
</gene>
<organism evidence="1">
    <name type="scientific">viral metagenome</name>
    <dbReference type="NCBI Taxonomy" id="1070528"/>
    <lineage>
        <taxon>unclassified sequences</taxon>
        <taxon>metagenomes</taxon>
        <taxon>organismal metagenomes</taxon>
    </lineage>
</organism>
<reference evidence="1" key="1">
    <citation type="submission" date="2020-03" db="EMBL/GenBank/DDBJ databases">
        <title>The deep terrestrial virosphere.</title>
        <authorList>
            <person name="Holmfeldt K."/>
            <person name="Nilsson E."/>
            <person name="Simone D."/>
            <person name="Lopez-Fernandez M."/>
            <person name="Wu X."/>
            <person name="de Brujin I."/>
            <person name="Lundin D."/>
            <person name="Andersson A."/>
            <person name="Bertilsson S."/>
            <person name="Dopson M."/>
        </authorList>
    </citation>
    <scope>NUCLEOTIDE SEQUENCE</scope>
    <source>
        <strain evidence="1">TM448B05382</strain>
    </source>
</reference>
<sequence length="68" mass="7964">MRLLNSTGLVIFCFSCDKKVKFRYLDCEDCKEEGIPCIYVCTECGTEVTPIKLKQIKELLKQTIWRIK</sequence>